<name>A0A2T0KLU3_9ACTN</name>
<sequence length="230" mass="23440">MRRSAKFLLMVAVVIAMGTGGTVLAYAGGWILPDNKATLAAGVAAMPRGVKPSVAKQSGQAVVVWPAQEIAPGSLMDRYVVTAHHTGASTKPDIARTVVASGNATESVTFTGAELAGGTWNWTIRPKFQEWIGAASGKSHNLAFPVAPVARSATPGDSATASPTSGSSRSPATVVSSSRPAAMKSPASDGTKAPEKQPETTTPEPVKSDGPPPQPFESSSGEAPEPPAEK</sequence>
<comment type="caution">
    <text evidence="2">The sequence shown here is derived from an EMBL/GenBank/DDBJ whole genome shotgun (WGS) entry which is preliminary data.</text>
</comment>
<evidence type="ECO:0000256" key="1">
    <source>
        <dbReference type="SAM" id="MobiDB-lite"/>
    </source>
</evidence>
<reference evidence="2 3" key="1">
    <citation type="submission" date="2018-03" db="EMBL/GenBank/DDBJ databases">
        <title>Genomic Encyclopedia of Archaeal and Bacterial Type Strains, Phase II (KMG-II): from individual species to whole genera.</title>
        <authorList>
            <person name="Goeker M."/>
        </authorList>
    </citation>
    <scope>NUCLEOTIDE SEQUENCE [LARGE SCALE GENOMIC DNA]</scope>
    <source>
        <strain evidence="2 3">DSM 43146</strain>
    </source>
</reference>
<proteinExistence type="predicted"/>
<protein>
    <submittedName>
        <fullName evidence="2">Uncharacterized protein</fullName>
    </submittedName>
</protein>
<gene>
    <name evidence="2" type="ORF">CLV67_102375</name>
</gene>
<organism evidence="2 3">
    <name type="scientific">Actinoplanes italicus</name>
    <dbReference type="NCBI Taxonomy" id="113567"/>
    <lineage>
        <taxon>Bacteria</taxon>
        <taxon>Bacillati</taxon>
        <taxon>Actinomycetota</taxon>
        <taxon>Actinomycetes</taxon>
        <taxon>Micromonosporales</taxon>
        <taxon>Micromonosporaceae</taxon>
        <taxon>Actinoplanes</taxon>
    </lineage>
</organism>
<dbReference type="EMBL" id="PVMZ01000002">
    <property type="protein sequence ID" value="PRX24598.1"/>
    <property type="molecule type" value="Genomic_DNA"/>
</dbReference>
<feature type="region of interest" description="Disordered" evidence="1">
    <location>
        <begin position="151"/>
        <end position="230"/>
    </location>
</feature>
<evidence type="ECO:0000313" key="3">
    <source>
        <dbReference type="Proteomes" id="UP000239415"/>
    </source>
</evidence>
<accession>A0A2T0KLU3</accession>
<feature type="compositionally biased region" description="Low complexity" evidence="1">
    <location>
        <begin position="165"/>
        <end position="181"/>
    </location>
</feature>
<evidence type="ECO:0000313" key="2">
    <source>
        <dbReference type="EMBL" id="PRX24598.1"/>
    </source>
</evidence>
<keyword evidence="3" id="KW-1185">Reference proteome</keyword>
<dbReference type="Proteomes" id="UP000239415">
    <property type="component" value="Unassembled WGS sequence"/>
</dbReference>
<dbReference type="AlphaFoldDB" id="A0A2T0KLU3"/>
<feature type="compositionally biased region" description="Polar residues" evidence="1">
    <location>
        <begin position="155"/>
        <end position="164"/>
    </location>
</feature>